<sequence>MAELCQQVRRTSIVGTLQLREAQTPNEQFGCFVGFWLRHNQGMSDDDRYATKAAIAGPLAPGFTQPRRRNRDLKYAA</sequence>
<organism evidence="1 2">
    <name type="scientific">Paraburkholderia hospita</name>
    <dbReference type="NCBI Taxonomy" id="169430"/>
    <lineage>
        <taxon>Bacteria</taxon>
        <taxon>Pseudomonadati</taxon>
        <taxon>Pseudomonadota</taxon>
        <taxon>Betaproteobacteria</taxon>
        <taxon>Burkholderiales</taxon>
        <taxon>Burkholderiaceae</taxon>
        <taxon>Paraburkholderia</taxon>
    </lineage>
</organism>
<dbReference type="EMBL" id="CP026108">
    <property type="protein sequence ID" value="AUT75857.1"/>
    <property type="molecule type" value="Genomic_DNA"/>
</dbReference>
<evidence type="ECO:0000313" key="2">
    <source>
        <dbReference type="Proteomes" id="UP000236649"/>
    </source>
</evidence>
<accession>A0AAN1JMW0</accession>
<dbReference type="AlphaFoldDB" id="A0AAN1JMW0"/>
<gene>
    <name evidence="1" type="ORF">C2L64_47120</name>
</gene>
<evidence type="ECO:0000313" key="1">
    <source>
        <dbReference type="EMBL" id="AUT75857.1"/>
    </source>
</evidence>
<name>A0AAN1JMW0_9BURK</name>
<dbReference type="Proteomes" id="UP000236649">
    <property type="component" value="Chromosome 4"/>
</dbReference>
<protein>
    <submittedName>
        <fullName evidence="1">Uncharacterized protein</fullName>
    </submittedName>
</protein>
<reference evidence="1 2" key="1">
    <citation type="submission" date="2018-01" db="EMBL/GenBank/DDBJ databases">
        <title>Species boundaries and ecological features among Paraburkholderia terrae DSMZ17804T, P. hospita DSMZ17164T and P. caribensis DSMZ13236T.</title>
        <authorList>
            <person name="Pratama A.A."/>
        </authorList>
    </citation>
    <scope>NUCLEOTIDE SEQUENCE [LARGE SCALE GENOMIC DNA]</scope>
    <source>
        <strain evidence="1 2">DSM 17164</strain>
    </source>
</reference>
<proteinExistence type="predicted"/>
<dbReference type="KEGG" id="phs:C2L64_47120"/>